<accession>A0AAE0LRR4</accession>
<name>A0AAE0LRR4_9PEZI</name>
<proteinExistence type="predicted"/>
<keyword evidence="4" id="KW-1185">Reference proteome</keyword>
<evidence type="ECO:0000313" key="4">
    <source>
        <dbReference type="Proteomes" id="UP001278766"/>
    </source>
</evidence>
<keyword evidence="2" id="KW-0472">Membrane</keyword>
<dbReference type="InterPro" id="IPR028000">
    <property type="entry name" value="Pma1"/>
</dbReference>
<dbReference type="GeneID" id="87844545"/>
<reference evidence="3" key="2">
    <citation type="submission" date="2023-06" db="EMBL/GenBank/DDBJ databases">
        <authorList>
            <consortium name="Lawrence Berkeley National Laboratory"/>
            <person name="Haridas S."/>
            <person name="Hensen N."/>
            <person name="Bonometti L."/>
            <person name="Westerberg I."/>
            <person name="Brannstrom I.O."/>
            <person name="Guillou S."/>
            <person name="Cros-Aarteil S."/>
            <person name="Calhoun S."/>
            <person name="Kuo A."/>
            <person name="Mondo S."/>
            <person name="Pangilinan J."/>
            <person name="Riley R."/>
            <person name="Labutti K."/>
            <person name="Andreopoulos B."/>
            <person name="Lipzen A."/>
            <person name="Chen C."/>
            <person name="Yanf M."/>
            <person name="Daum C."/>
            <person name="Ng V."/>
            <person name="Clum A."/>
            <person name="Steindorff A."/>
            <person name="Ohm R."/>
            <person name="Martin F."/>
            <person name="Silar P."/>
            <person name="Natvig D."/>
            <person name="Lalanne C."/>
            <person name="Gautier V."/>
            <person name="Ament-Velasquez S.L."/>
            <person name="Kruys A."/>
            <person name="Hutchinson M.I."/>
            <person name="Powell A.J."/>
            <person name="Barry K."/>
            <person name="Miller A.N."/>
            <person name="Grigoriev I.V."/>
            <person name="Debuchy R."/>
            <person name="Gladieux P."/>
            <person name="Thoren M.H."/>
            <person name="Johannesson H."/>
        </authorList>
    </citation>
    <scope>NUCLEOTIDE SEQUENCE</scope>
    <source>
        <strain evidence="3">CBS 168.71</strain>
    </source>
</reference>
<sequence length="300" mass="31705">MCDNDPDTPFCSPQDGAQLQVGDIAEITWNPNFFTTSNPGPPPQQIFIQADFALTANGPPETAGFTSSPLDPNTGTFPWTILATYLPPDSTTTTATLSLAAPLSHAPTTNGTFVRIGAATIRFPGPRVHILRSTTTSNNNTTTTPSAITDTNAPLTTTTTTTTPTPQPAPSQAPNPLAIALPVTLGLLTALAMVLYAVLKRHRPDLLARGRRRPGCLSCWGVCRRRREEGGGRRVRLKGRAVEIRVVKTDLEGLRGNAVRMMGGSANGGGGGGTNGGDGVGEGNVFREEVRRQELVRGRV</sequence>
<feature type="region of interest" description="Disordered" evidence="1">
    <location>
        <begin position="131"/>
        <end position="172"/>
    </location>
</feature>
<evidence type="ECO:0000256" key="2">
    <source>
        <dbReference type="SAM" id="Phobius"/>
    </source>
</evidence>
<comment type="caution">
    <text evidence="3">The sequence shown here is derived from an EMBL/GenBank/DDBJ whole genome shotgun (WGS) entry which is preliminary data.</text>
</comment>
<keyword evidence="2" id="KW-0812">Transmembrane</keyword>
<evidence type="ECO:0000256" key="1">
    <source>
        <dbReference type="SAM" id="MobiDB-lite"/>
    </source>
</evidence>
<gene>
    <name evidence="3" type="ORF">B0H64DRAFT_463401</name>
</gene>
<dbReference type="Pfam" id="PF14610">
    <property type="entry name" value="Psg1"/>
    <property type="match status" value="1"/>
</dbReference>
<feature type="transmembrane region" description="Helical" evidence="2">
    <location>
        <begin position="177"/>
        <end position="199"/>
    </location>
</feature>
<dbReference type="EMBL" id="JAUEPN010000005">
    <property type="protein sequence ID" value="KAK3294484.1"/>
    <property type="molecule type" value="Genomic_DNA"/>
</dbReference>
<protein>
    <submittedName>
        <fullName evidence="3">Uncharacterized protein</fullName>
    </submittedName>
</protein>
<keyword evidence="2" id="KW-1133">Transmembrane helix</keyword>
<dbReference type="RefSeq" id="XP_062657998.1">
    <property type="nucleotide sequence ID" value="XM_062807597.1"/>
</dbReference>
<dbReference type="Proteomes" id="UP001278766">
    <property type="component" value="Unassembled WGS sequence"/>
</dbReference>
<dbReference type="AlphaFoldDB" id="A0AAE0LRR4"/>
<organism evidence="3 4">
    <name type="scientific">Chaetomium fimeti</name>
    <dbReference type="NCBI Taxonomy" id="1854472"/>
    <lineage>
        <taxon>Eukaryota</taxon>
        <taxon>Fungi</taxon>
        <taxon>Dikarya</taxon>
        <taxon>Ascomycota</taxon>
        <taxon>Pezizomycotina</taxon>
        <taxon>Sordariomycetes</taxon>
        <taxon>Sordariomycetidae</taxon>
        <taxon>Sordariales</taxon>
        <taxon>Chaetomiaceae</taxon>
        <taxon>Chaetomium</taxon>
    </lineage>
</organism>
<feature type="compositionally biased region" description="Low complexity" evidence="1">
    <location>
        <begin position="133"/>
        <end position="164"/>
    </location>
</feature>
<reference evidence="3" key="1">
    <citation type="journal article" date="2023" name="Mol. Phylogenet. Evol.">
        <title>Genome-scale phylogeny and comparative genomics of the fungal order Sordariales.</title>
        <authorList>
            <person name="Hensen N."/>
            <person name="Bonometti L."/>
            <person name="Westerberg I."/>
            <person name="Brannstrom I.O."/>
            <person name="Guillou S."/>
            <person name="Cros-Aarteil S."/>
            <person name="Calhoun S."/>
            <person name="Haridas S."/>
            <person name="Kuo A."/>
            <person name="Mondo S."/>
            <person name="Pangilinan J."/>
            <person name="Riley R."/>
            <person name="LaButti K."/>
            <person name="Andreopoulos B."/>
            <person name="Lipzen A."/>
            <person name="Chen C."/>
            <person name="Yan M."/>
            <person name="Daum C."/>
            <person name="Ng V."/>
            <person name="Clum A."/>
            <person name="Steindorff A."/>
            <person name="Ohm R.A."/>
            <person name="Martin F."/>
            <person name="Silar P."/>
            <person name="Natvig D.O."/>
            <person name="Lalanne C."/>
            <person name="Gautier V."/>
            <person name="Ament-Velasquez S.L."/>
            <person name="Kruys A."/>
            <person name="Hutchinson M.I."/>
            <person name="Powell A.J."/>
            <person name="Barry K."/>
            <person name="Miller A.N."/>
            <person name="Grigoriev I.V."/>
            <person name="Debuchy R."/>
            <person name="Gladieux P."/>
            <person name="Hiltunen Thoren M."/>
            <person name="Johannesson H."/>
        </authorList>
    </citation>
    <scope>NUCLEOTIDE SEQUENCE</scope>
    <source>
        <strain evidence="3">CBS 168.71</strain>
    </source>
</reference>
<evidence type="ECO:0000313" key="3">
    <source>
        <dbReference type="EMBL" id="KAK3294484.1"/>
    </source>
</evidence>